<proteinExistence type="predicted"/>
<sequence>MGDAGLHEDDDLGFQANQDAFTVLVTGFGLPPLRAKDVNARSGYYDLTTDLSPVRILIHPEPIRVTYKTVRELVPKFWENEYGGHKIDAAIHIGMAGARPMYQLERLAHRTGYKSTDVDGEMLEDEGEGKHDENWIWNGLPDSLESDLDIPNVYLRWKELCSPDVDVRISEDPGRYLCDFIYYSSLSTLLKQNRPRKVCFFHVPADASDTAIQRGREIAINLIRSIAESEISKRRGVAK</sequence>
<comment type="caution">
    <text evidence="1">The sequence shown here is derived from an EMBL/GenBank/DDBJ whole genome shotgun (WGS) entry which is preliminary data.</text>
</comment>
<accession>A0ACC1NL83</accession>
<reference evidence="1" key="1">
    <citation type="submission" date="2022-08" db="EMBL/GenBank/DDBJ databases">
        <title>Genome Sequence of Lecanicillium fungicola.</title>
        <authorList>
            <person name="Buettner E."/>
        </authorList>
    </citation>
    <scope>NUCLEOTIDE SEQUENCE</scope>
    <source>
        <strain evidence="1">Babe33</strain>
    </source>
</reference>
<organism evidence="1 2">
    <name type="scientific">Zarea fungicola</name>
    <dbReference type="NCBI Taxonomy" id="93591"/>
    <lineage>
        <taxon>Eukaryota</taxon>
        <taxon>Fungi</taxon>
        <taxon>Dikarya</taxon>
        <taxon>Ascomycota</taxon>
        <taxon>Pezizomycotina</taxon>
        <taxon>Sordariomycetes</taxon>
        <taxon>Hypocreomycetidae</taxon>
        <taxon>Hypocreales</taxon>
        <taxon>Cordycipitaceae</taxon>
        <taxon>Zarea</taxon>
    </lineage>
</organism>
<name>A0ACC1NL83_9HYPO</name>
<dbReference type="EMBL" id="JANJQO010000231">
    <property type="protein sequence ID" value="KAJ2980037.1"/>
    <property type="molecule type" value="Genomic_DNA"/>
</dbReference>
<evidence type="ECO:0000313" key="2">
    <source>
        <dbReference type="Proteomes" id="UP001143910"/>
    </source>
</evidence>
<keyword evidence="2" id="KW-1185">Reference proteome</keyword>
<dbReference type="Proteomes" id="UP001143910">
    <property type="component" value="Unassembled WGS sequence"/>
</dbReference>
<gene>
    <name evidence="1" type="ORF">NQ176_g2886</name>
</gene>
<evidence type="ECO:0000313" key="1">
    <source>
        <dbReference type="EMBL" id="KAJ2980037.1"/>
    </source>
</evidence>
<protein>
    <submittedName>
        <fullName evidence="1">Uncharacterized protein</fullName>
    </submittedName>
</protein>